<evidence type="ECO:0000313" key="8">
    <source>
        <dbReference type="Proteomes" id="UP000602745"/>
    </source>
</evidence>
<evidence type="ECO:0000259" key="5">
    <source>
        <dbReference type="Pfam" id="PF00107"/>
    </source>
</evidence>
<keyword evidence="3" id="KW-0560">Oxidoreductase</keyword>
<evidence type="ECO:0000313" key="7">
    <source>
        <dbReference type="EMBL" id="GGE32276.1"/>
    </source>
</evidence>
<dbReference type="Pfam" id="PF08240">
    <property type="entry name" value="ADH_N"/>
    <property type="match status" value="1"/>
</dbReference>
<name>A0A8J2VIZ4_9RHOB</name>
<accession>A0A8J2VIZ4</accession>
<gene>
    <name evidence="7" type="ORF">GCM10007276_06890</name>
</gene>
<dbReference type="PANTHER" id="PTHR43401">
    <property type="entry name" value="L-THREONINE 3-DEHYDROGENASE"/>
    <property type="match status" value="1"/>
</dbReference>
<dbReference type="GO" id="GO:0016491">
    <property type="term" value="F:oxidoreductase activity"/>
    <property type="evidence" value="ECO:0007669"/>
    <property type="project" value="UniProtKB-KW"/>
</dbReference>
<dbReference type="InterPro" id="IPR002328">
    <property type="entry name" value="ADH_Zn_CS"/>
</dbReference>
<comment type="caution">
    <text evidence="7">The sequence shown here is derived from an EMBL/GenBank/DDBJ whole genome shotgun (WGS) entry which is preliminary data.</text>
</comment>
<dbReference type="InterPro" id="IPR050129">
    <property type="entry name" value="Zn_alcohol_dh"/>
</dbReference>
<evidence type="ECO:0000256" key="2">
    <source>
        <dbReference type="ARBA" id="ARBA00022833"/>
    </source>
</evidence>
<dbReference type="Gene3D" id="3.40.50.720">
    <property type="entry name" value="NAD(P)-binding Rossmann-like Domain"/>
    <property type="match status" value="1"/>
</dbReference>
<proteinExistence type="inferred from homology"/>
<dbReference type="Proteomes" id="UP000602745">
    <property type="component" value="Unassembled WGS sequence"/>
</dbReference>
<dbReference type="PROSITE" id="PS00059">
    <property type="entry name" value="ADH_ZINC"/>
    <property type="match status" value="1"/>
</dbReference>
<evidence type="ECO:0000259" key="6">
    <source>
        <dbReference type="Pfam" id="PF08240"/>
    </source>
</evidence>
<comment type="cofactor">
    <cofactor evidence="4">
        <name>Zn(2+)</name>
        <dbReference type="ChEBI" id="CHEBI:29105"/>
    </cofactor>
</comment>
<dbReference type="InterPro" id="IPR013149">
    <property type="entry name" value="ADH-like_C"/>
</dbReference>
<reference evidence="7" key="2">
    <citation type="submission" date="2020-09" db="EMBL/GenBank/DDBJ databases">
        <authorList>
            <person name="Sun Q."/>
            <person name="Sedlacek I."/>
        </authorList>
    </citation>
    <scope>NUCLEOTIDE SEQUENCE</scope>
    <source>
        <strain evidence="7">CCM 7684</strain>
    </source>
</reference>
<dbReference type="AlphaFoldDB" id="A0A8J2VIZ4"/>
<feature type="domain" description="Alcohol dehydrogenase-like N-terminal" evidence="6">
    <location>
        <begin position="28"/>
        <end position="87"/>
    </location>
</feature>
<dbReference type="EMBL" id="BMCP01000001">
    <property type="protein sequence ID" value="GGE32276.1"/>
    <property type="molecule type" value="Genomic_DNA"/>
</dbReference>
<feature type="domain" description="Alcohol dehydrogenase-like C-terminal" evidence="5">
    <location>
        <begin position="148"/>
        <end position="242"/>
    </location>
</feature>
<comment type="similarity">
    <text evidence="4">Belongs to the zinc-containing alcohol dehydrogenase family.</text>
</comment>
<dbReference type="InterPro" id="IPR036291">
    <property type="entry name" value="NAD(P)-bd_dom_sf"/>
</dbReference>
<dbReference type="Pfam" id="PF00107">
    <property type="entry name" value="ADH_zinc_N"/>
    <property type="match status" value="1"/>
</dbReference>
<keyword evidence="2 4" id="KW-0862">Zinc</keyword>
<dbReference type="PANTHER" id="PTHR43401:SF2">
    <property type="entry name" value="L-THREONINE 3-DEHYDROGENASE"/>
    <property type="match status" value="1"/>
</dbReference>
<sequence length="321" mass="34652">MDVMRAAVVTGPGEIRIEEYSLPEPGVGEVRIRLEGCGVCASNLTPWSGPDWMTFPTAPGDLGHEGWGFVDAVGEGVTTLSVGDRVAALSYKSYATHDIAAADAVVPLPPELAGQPFPGEPLGCAMNIFRRSEIVAGQTVAIIGIGFLGAILTRLASNAGARVIAISRRPFSLGVARRMGATETIPMEDHNGIIERVKELTGGAFCDRVVEAVGKQWPLDLAGELTRERGKLIVAGYHQDGARQVNMWLWNWRGIDVINAHERDPRIYIQGIREAVDAVASGALDPSSLYTHRFPLERLDDALNATRDRPDGFLKALVTYE</sequence>
<dbReference type="InterPro" id="IPR011032">
    <property type="entry name" value="GroES-like_sf"/>
</dbReference>
<organism evidence="7 8">
    <name type="scientific">Agaricicola taiwanensis</name>
    <dbReference type="NCBI Taxonomy" id="591372"/>
    <lineage>
        <taxon>Bacteria</taxon>
        <taxon>Pseudomonadati</taxon>
        <taxon>Pseudomonadota</taxon>
        <taxon>Alphaproteobacteria</taxon>
        <taxon>Rhodobacterales</taxon>
        <taxon>Paracoccaceae</taxon>
        <taxon>Agaricicola</taxon>
    </lineage>
</organism>
<dbReference type="InterPro" id="IPR013154">
    <property type="entry name" value="ADH-like_N"/>
</dbReference>
<evidence type="ECO:0000256" key="4">
    <source>
        <dbReference type="RuleBase" id="RU361277"/>
    </source>
</evidence>
<evidence type="ECO:0000256" key="3">
    <source>
        <dbReference type="ARBA" id="ARBA00023002"/>
    </source>
</evidence>
<evidence type="ECO:0000256" key="1">
    <source>
        <dbReference type="ARBA" id="ARBA00022723"/>
    </source>
</evidence>
<keyword evidence="1 4" id="KW-0479">Metal-binding</keyword>
<dbReference type="Gene3D" id="3.90.180.10">
    <property type="entry name" value="Medium-chain alcohol dehydrogenases, catalytic domain"/>
    <property type="match status" value="2"/>
</dbReference>
<keyword evidence="8" id="KW-1185">Reference proteome</keyword>
<dbReference type="GO" id="GO:0008270">
    <property type="term" value="F:zinc ion binding"/>
    <property type="evidence" value="ECO:0007669"/>
    <property type="project" value="InterPro"/>
</dbReference>
<reference evidence="7" key="1">
    <citation type="journal article" date="2014" name="Int. J. Syst. Evol. Microbiol.">
        <title>Complete genome sequence of Corynebacterium casei LMG S-19264T (=DSM 44701T), isolated from a smear-ripened cheese.</title>
        <authorList>
            <consortium name="US DOE Joint Genome Institute (JGI-PGF)"/>
            <person name="Walter F."/>
            <person name="Albersmeier A."/>
            <person name="Kalinowski J."/>
            <person name="Ruckert C."/>
        </authorList>
    </citation>
    <scope>NUCLEOTIDE SEQUENCE</scope>
    <source>
        <strain evidence="7">CCM 7684</strain>
    </source>
</reference>
<dbReference type="SUPFAM" id="SSF50129">
    <property type="entry name" value="GroES-like"/>
    <property type="match status" value="1"/>
</dbReference>
<dbReference type="CDD" id="cd08269">
    <property type="entry name" value="Zn_ADH9"/>
    <property type="match status" value="1"/>
</dbReference>
<dbReference type="SUPFAM" id="SSF51735">
    <property type="entry name" value="NAD(P)-binding Rossmann-fold domains"/>
    <property type="match status" value="1"/>
</dbReference>
<protein>
    <submittedName>
        <fullName evidence="7">Oxidoreductase</fullName>
    </submittedName>
</protein>